<dbReference type="Pfam" id="PF00271">
    <property type="entry name" value="Helicase_C"/>
    <property type="match status" value="1"/>
</dbReference>
<dbReference type="Pfam" id="PF00270">
    <property type="entry name" value="DEAD"/>
    <property type="match status" value="1"/>
</dbReference>
<feature type="domain" description="Helicase ATP-binding" evidence="16">
    <location>
        <begin position="271"/>
        <end position="434"/>
    </location>
</feature>
<dbReference type="InterPro" id="IPR045562">
    <property type="entry name" value="RecG_dom3_C"/>
</dbReference>
<evidence type="ECO:0000313" key="18">
    <source>
        <dbReference type="EMBL" id="CUM74946.1"/>
    </source>
</evidence>
<evidence type="ECO:0000256" key="8">
    <source>
        <dbReference type="ARBA" id="ARBA00023125"/>
    </source>
</evidence>
<dbReference type="InterPro" id="IPR004609">
    <property type="entry name" value="ATP-dep_DNA_helicase_RecG"/>
</dbReference>
<dbReference type="GO" id="GO:0006310">
    <property type="term" value="P:DNA recombination"/>
    <property type="evidence" value="ECO:0007669"/>
    <property type="project" value="UniProtKB-UniRule"/>
</dbReference>
<evidence type="ECO:0000256" key="5">
    <source>
        <dbReference type="ARBA" id="ARBA00022801"/>
    </source>
</evidence>
<keyword evidence="10 15" id="KW-0234">DNA repair</keyword>
<evidence type="ECO:0000259" key="17">
    <source>
        <dbReference type="PROSITE" id="PS51194"/>
    </source>
</evidence>
<dbReference type="Pfam" id="PF17191">
    <property type="entry name" value="RecG_wedge"/>
    <property type="match status" value="1"/>
</dbReference>
<dbReference type="SUPFAM" id="SSF52540">
    <property type="entry name" value="P-loop containing nucleoside triphosphate hydrolases"/>
    <property type="match status" value="2"/>
</dbReference>
<comment type="function">
    <text evidence="15">Plays a critical role in recombination and DNA repair. Helps process Holliday junction intermediates to mature products by catalyzing branch migration. Has replication fork regression activity, unwinds stalled or blocked replication forks to make a HJ that can be resolved. Has a DNA unwinding activity characteristic of a DNA helicase with 3'-5' polarity.</text>
</comment>
<dbReference type="OrthoDB" id="9804325at2"/>
<name>A0A173RB28_EUBRA</name>
<dbReference type="GO" id="GO:0003677">
    <property type="term" value="F:DNA binding"/>
    <property type="evidence" value="ECO:0007669"/>
    <property type="project" value="UniProtKB-KW"/>
</dbReference>
<dbReference type="CDD" id="cd17992">
    <property type="entry name" value="DEXHc_RecG"/>
    <property type="match status" value="1"/>
</dbReference>
<dbReference type="GeneID" id="42787301"/>
<keyword evidence="5 15" id="KW-0378">Hydrolase</keyword>
<evidence type="ECO:0000259" key="16">
    <source>
        <dbReference type="PROSITE" id="PS51192"/>
    </source>
</evidence>
<accession>A0A173RB28</accession>
<keyword evidence="11" id="KW-0413">Isomerase</keyword>
<dbReference type="GO" id="GO:0005524">
    <property type="term" value="F:ATP binding"/>
    <property type="evidence" value="ECO:0007669"/>
    <property type="project" value="UniProtKB-KW"/>
</dbReference>
<evidence type="ECO:0000256" key="12">
    <source>
        <dbReference type="ARBA" id="ARBA00034617"/>
    </source>
</evidence>
<dbReference type="PROSITE" id="PS51192">
    <property type="entry name" value="HELICASE_ATP_BIND_1"/>
    <property type="match status" value="1"/>
</dbReference>
<dbReference type="AlphaFoldDB" id="A0A173RB28"/>
<evidence type="ECO:0000256" key="15">
    <source>
        <dbReference type="RuleBase" id="RU363016"/>
    </source>
</evidence>
<dbReference type="GO" id="GO:0006281">
    <property type="term" value="P:DNA repair"/>
    <property type="evidence" value="ECO:0007669"/>
    <property type="project" value="UniProtKB-UniRule"/>
</dbReference>
<evidence type="ECO:0000256" key="4">
    <source>
        <dbReference type="ARBA" id="ARBA00022763"/>
    </source>
</evidence>
<keyword evidence="4 15" id="KW-0227">DNA damage</keyword>
<dbReference type="GO" id="GO:0043138">
    <property type="term" value="F:3'-5' DNA helicase activity"/>
    <property type="evidence" value="ECO:0007669"/>
    <property type="project" value="UniProtKB-EC"/>
</dbReference>
<dbReference type="EC" id="5.6.2.4" evidence="13 15"/>
<evidence type="ECO:0000256" key="11">
    <source>
        <dbReference type="ARBA" id="ARBA00023235"/>
    </source>
</evidence>
<dbReference type="Pfam" id="PF19833">
    <property type="entry name" value="RecG_dom3_C"/>
    <property type="match status" value="1"/>
</dbReference>
<evidence type="ECO:0000256" key="7">
    <source>
        <dbReference type="ARBA" id="ARBA00022840"/>
    </source>
</evidence>
<dbReference type="Gene3D" id="3.40.50.300">
    <property type="entry name" value="P-loop containing nucleotide triphosphate hydrolases"/>
    <property type="match status" value="2"/>
</dbReference>
<dbReference type="STRING" id="39490.ERS852448_00287"/>
<gene>
    <name evidence="18" type="primary">recG</name>
    <name evidence="18" type="ORF">ERS852448_00287</name>
</gene>
<dbReference type="SMART" id="SM00490">
    <property type="entry name" value="HELICc"/>
    <property type="match status" value="1"/>
</dbReference>
<comment type="catalytic activity">
    <reaction evidence="12 15">
        <text>Couples ATP hydrolysis with the unwinding of duplex DNA by translocating in the 3'-5' direction.</text>
        <dbReference type="EC" id="5.6.2.4"/>
    </reaction>
</comment>
<dbReference type="InterPro" id="IPR001650">
    <property type="entry name" value="Helicase_C-like"/>
</dbReference>
<dbReference type="PANTHER" id="PTHR47964:SF1">
    <property type="entry name" value="ATP-DEPENDENT DNA HELICASE HOMOLOG RECG, CHLOROPLASTIC"/>
    <property type="match status" value="1"/>
</dbReference>
<dbReference type="EMBL" id="CYYA01000002">
    <property type="protein sequence ID" value="CUM74946.1"/>
    <property type="molecule type" value="Genomic_DNA"/>
</dbReference>
<comment type="similarity">
    <text evidence="1 15">Belongs to the helicase family. RecG subfamily.</text>
</comment>
<dbReference type="GO" id="GO:0016887">
    <property type="term" value="F:ATP hydrolysis activity"/>
    <property type="evidence" value="ECO:0007669"/>
    <property type="project" value="RHEA"/>
</dbReference>
<organism evidence="18 19">
    <name type="scientific">Eubacterium ramulus</name>
    <dbReference type="NCBI Taxonomy" id="39490"/>
    <lineage>
        <taxon>Bacteria</taxon>
        <taxon>Bacillati</taxon>
        <taxon>Bacillota</taxon>
        <taxon>Clostridia</taxon>
        <taxon>Eubacteriales</taxon>
        <taxon>Eubacteriaceae</taxon>
        <taxon>Eubacterium</taxon>
    </lineage>
</organism>
<dbReference type="NCBIfam" id="NF008168">
    <property type="entry name" value="PRK10917.2-2"/>
    <property type="match status" value="1"/>
</dbReference>
<dbReference type="PROSITE" id="PS51194">
    <property type="entry name" value="HELICASE_CTER"/>
    <property type="match status" value="1"/>
</dbReference>
<comment type="catalytic activity">
    <reaction evidence="14 15">
        <text>ATP + H2O = ADP + phosphate + H(+)</text>
        <dbReference type="Rhea" id="RHEA:13065"/>
        <dbReference type="ChEBI" id="CHEBI:15377"/>
        <dbReference type="ChEBI" id="CHEBI:15378"/>
        <dbReference type="ChEBI" id="CHEBI:30616"/>
        <dbReference type="ChEBI" id="CHEBI:43474"/>
        <dbReference type="ChEBI" id="CHEBI:456216"/>
        <dbReference type="EC" id="5.6.2.4"/>
    </reaction>
</comment>
<dbReference type="InterPro" id="IPR014001">
    <property type="entry name" value="Helicase_ATP-bd"/>
</dbReference>
<keyword evidence="7 15" id="KW-0067">ATP-binding</keyword>
<dbReference type="InterPro" id="IPR027417">
    <property type="entry name" value="P-loop_NTPase"/>
</dbReference>
<dbReference type="SMART" id="SM00487">
    <property type="entry name" value="DEXDc"/>
    <property type="match status" value="1"/>
</dbReference>
<dbReference type="RefSeq" id="WP_021739929.1">
    <property type="nucleotide sequence ID" value="NZ_CABKSU010000088.1"/>
</dbReference>
<dbReference type="Proteomes" id="UP000095492">
    <property type="component" value="Unassembled WGS sequence"/>
</dbReference>
<dbReference type="GeneID" id="97390964"/>
<evidence type="ECO:0000256" key="3">
    <source>
        <dbReference type="ARBA" id="ARBA00022741"/>
    </source>
</evidence>
<evidence type="ECO:0000256" key="14">
    <source>
        <dbReference type="ARBA" id="ARBA00048988"/>
    </source>
</evidence>
<dbReference type="InterPro" id="IPR047112">
    <property type="entry name" value="RecG/Mfd"/>
</dbReference>
<feature type="domain" description="Helicase C-terminal" evidence="17">
    <location>
        <begin position="453"/>
        <end position="613"/>
    </location>
</feature>
<dbReference type="InterPro" id="IPR033454">
    <property type="entry name" value="RecG_wedge"/>
</dbReference>
<dbReference type="PANTHER" id="PTHR47964">
    <property type="entry name" value="ATP-DEPENDENT DNA HELICASE HOMOLOG RECG, CHLOROPLASTIC"/>
    <property type="match status" value="1"/>
</dbReference>
<evidence type="ECO:0000256" key="1">
    <source>
        <dbReference type="ARBA" id="ARBA00007504"/>
    </source>
</evidence>
<dbReference type="NCBIfam" id="TIGR00643">
    <property type="entry name" value="recG"/>
    <property type="match status" value="1"/>
</dbReference>
<keyword evidence="8" id="KW-0238">DNA-binding</keyword>
<evidence type="ECO:0000256" key="10">
    <source>
        <dbReference type="ARBA" id="ARBA00023204"/>
    </source>
</evidence>
<reference evidence="18 19" key="1">
    <citation type="submission" date="2015-09" db="EMBL/GenBank/DDBJ databases">
        <authorList>
            <consortium name="Pathogen Informatics"/>
        </authorList>
    </citation>
    <scope>NUCLEOTIDE SEQUENCE [LARGE SCALE GENOMIC DNA]</scope>
    <source>
        <strain evidence="18 19">2789STDY5608891</strain>
    </source>
</reference>
<keyword evidence="9 15" id="KW-0233">DNA recombination</keyword>
<evidence type="ECO:0000256" key="13">
    <source>
        <dbReference type="ARBA" id="ARBA00034808"/>
    </source>
</evidence>
<proteinExistence type="inferred from homology"/>
<evidence type="ECO:0000256" key="9">
    <source>
        <dbReference type="ARBA" id="ARBA00023172"/>
    </source>
</evidence>
<keyword evidence="3 15" id="KW-0547">Nucleotide-binding</keyword>
<dbReference type="Gene3D" id="2.40.50.140">
    <property type="entry name" value="Nucleic acid-binding proteins"/>
    <property type="match status" value="1"/>
</dbReference>
<evidence type="ECO:0000256" key="2">
    <source>
        <dbReference type="ARBA" id="ARBA00017846"/>
    </source>
</evidence>
<sequence length="685" mass="78218">MNLNSPIREIKGIGVKTEQLFQQLGVYTVGDILLYFPRDYEKYPALCEVEQLLEDRKNALYICVKKSPTVNTHSRQQVALLDVKGETKALRLIWFRSPYIRSLIRPGGWYVFYGKVSRKEGRLVMEQPQIFSLGQYEALQKTLQPHYSLTKGITNNLIVKTMHAAMAEIPLEMEYLPEDIRVRNHLSEYNFALKNMHFPESEENCIIARNRFVFDEFFFFLLSMQLSKENTQKLKNEFTFAEDSFVEDLMNHLPYELTSAQKRAVAQIRSDLREACIMQRLVQGDVGSGKTIVAFLAMLEVAHNGYQAALMAPTEVLAQQHYEKLTHFLETNGIEIPVVLLTGSMGVKKRRAAYAILESDQPALVVGTHALIQEKVQYRNLALVITDEQHRFGVKQRETFSLKGSHPHILVMSATPIPRTLAIILYGDLDISVIDEVPAKRLPIKNCVVNTTYRKTAYKFMEKEIRAGHQVYIICPLVEESELAEGENVLDYALQLQQIFPSDIQVGILHGKMKPDEKNAVMQAFQTDQIQILVSTTVVEVGVDVPNATVMMIENAERFGLAQLHQLRGRVGRGDAQSYCILMQGKEEQTKNKRLEILNKSNDGFYIAGEDLKLRGPGDFFGIRQSGDYQFRLADVFQDADVLSKASYEVSVLMKEDPHLEKEEHKRLLIRLRQYAGEQFSLLNL</sequence>
<dbReference type="InterPro" id="IPR012340">
    <property type="entry name" value="NA-bd_OB-fold"/>
</dbReference>
<dbReference type="NCBIfam" id="NF008165">
    <property type="entry name" value="PRK10917.1-3"/>
    <property type="match status" value="1"/>
</dbReference>
<dbReference type="SUPFAM" id="SSF50249">
    <property type="entry name" value="Nucleic acid-binding proteins"/>
    <property type="match status" value="1"/>
</dbReference>
<evidence type="ECO:0000313" key="19">
    <source>
        <dbReference type="Proteomes" id="UP000095492"/>
    </source>
</evidence>
<dbReference type="InterPro" id="IPR011545">
    <property type="entry name" value="DEAD/DEAH_box_helicase_dom"/>
</dbReference>
<evidence type="ECO:0000256" key="6">
    <source>
        <dbReference type="ARBA" id="ARBA00022806"/>
    </source>
</evidence>
<keyword evidence="6 15" id="KW-0347">Helicase</keyword>
<protein>
    <recommendedName>
        <fullName evidence="2 15">ATP-dependent DNA helicase RecG</fullName>
        <ecNumber evidence="13 15">5.6.2.4</ecNumber>
    </recommendedName>
</protein>